<dbReference type="EMBL" id="JAHDYR010000020">
    <property type="protein sequence ID" value="KAG9393818.1"/>
    <property type="molecule type" value="Genomic_DNA"/>
</dbReference>
<keyword evidence="2" id="KW-0479">Metal-binding</keyword>
<keyword evidence="1" id="KW-0004">4Fe-4S</keyword>
<name>A0A8J6E1S0_9EUKA</name>
<dbReference type="PROSITE" id="PS51379">
    <property type="entry name" value="4FE4S_FER_2"/>
    <property type="match status" value="2"/>
</dbReference>
<evidence type="ECO:0000256" key="2">
    <source>
        <dbReference type="ARBA" id="ARBA00022723"/>
    </source>
</evidence>
<dbReference type="OrthoDB" id="10248682at2759"/>
<keyword evidence="4" id="KW-0411">Iron-sulfur</keyword>
<proteinExistence type="predicted"/>
<feature type="domain" description="4Fe-4S ferredoxin-type" evidence="5">
    <location>
        <begin position="2"/>
        <end position="31"/>
    </location>
</feature>
<protein>
    <recommendedName>
        <fullName evidence="5">4Fe-4S ferredoxin-type domain-containing protein</fullName>
    </recommendedName>
</protein>
<dbReference type="Proteomes" id="UP000717585">
    <property type="component" value="Unassembled WGS sequence"/>
</dbReference>
<evidence type="ECO:0000259" key="5">
    <source>
        <dbReference type="PROSITE" id="PS51379"/>
    </source>
</evidence>
<feature type="domain" description="4Fe-4S ferredoxin-type" evidence="5">
    <location>
        <begin position="32"/>
        <end position="58"/>
    </location>
</feature>
<dbReference type="GO" id="GO:0009055">
    <property type="term" value="F:electron transfer activity"/>
    <property type="evidence" value="ECO:0007669"/>
    <property type="project" value="InterPro"/>
</dbReference>
<dbReference type="PRINTS" id="PR00352">
    <property type="entry name" value="3FE4SFRDOXIN"/>
</dbReference>
<sequence length="58" mass="6069">MAGPTIDVEKCVGCGACVDTCPEEVFEMQDDKAVVINADACVECEACIEACPEEAISL</sequence>
<dbReference type="GO" id="GO:0005506">
    <property type="term" value="F:iron ion binding"/>
    <property type="evidence" value="ECO:0007669"/>
    <property type="project" value="InterPro"/>
</dbReference>
<dbReference type="AlphaFoldDB" id="A0A8J6E1S0"/>
<evidence type="ECO:0000256" key="1">
    <source>
        <dbReference type="ARBA" id="ARBA00022485"/>
    </source>
</evidence>
<evidence type="ECO:0000313" key="7">
    <source>
        <dbReference type="Proteomes" id="UP000717585"/>
    </source>
</evidence>
<dbReference type="PROSITE" id="PS00198">
    <property type="entry name" value="4FE4S_FER_1"/>
    <property type="match status" value="1"/>
</dbReference>
<organism evidence="6 7">
    <name type="scientific">Carpediemonas membranifera</name>
    <dbReference type="NCBI Taxonomy" id="201153"/>
    <lineage>
        <taxon>Eukaryota</taxon>
        <taxon>Metamonada</taxon>
        <taxon>Carpediemonas-like organisms</taxon>
        <taxon>Carpediemonas</taxon>
    </lineage>
</organism>
<gene>
    <name evidence="6" type="ORF">J8273_4681</name>
</gene>
<dbReference type="SUPFAM" id="SSF54862">
    <property type="entry name" value="4Fe-4S ferredoxins"/>
    <property type="match status" value="1"/>
</dbReference>
<dbReference type="Pfam" id="PF12838">
    <property type="entry name" value="Fer4_7"/>
    <property type="match status" value="1"/>
</dbReference>
<dbReference type="Gene3D" id="3.30.70.20">
    <property type="match status" value="2"/>
</dbReference>
<dbReference type="PANTHER" id="PTHR43687:SF1">
    <property type="entry name" value="FERREDOXIN III"/>
    <property type="match status" value="1"/>
</dbReference>
<comment type="caution">
    <text evidence="6">The sequence shown here is derived from an EMBL/GenBank/DDBJ whole genome shotgun (WGS) entry which is preliminary data.</text>
</comment>
<dbReference type="InterPro" id="IPR017896">
    <property type="entry name" value="4Fe4S_Fe-S-bd"/>
</dbReference>
<dbReference type="InterPro" id="IPR050572">
    <property type="entry name" value="Fe-S_Ferredoxin"/>
</dbReference>
<dbReference type="GO" id="GO:0051539">
    <property type="term" value="F:4 iron, 4 sulfur cluster binding"/>
    <property type="evidence" value="ECO:0007669"/>
    <property type="project" value="UniProtKB-KW"/>
</dbReference>
<keyword evidence="7" id="KW-1185">Reference proteome</keyword>
<dbReference type="PANTHER" id="PTHR43687">
    <property type="entry name" value="ADENYLYLSULFATE REDUCTASE, BETA SUBUNIT"/>
    <property type="match status" value="1"/>
</dbReference>
<evidence type="ECO:0000256" key="4">
    <source>
        <dbReference type="ARBA" id="ARBA00023014"/>
    </source>
</evidence>
<dbReference type="InterPro" id="IPR001080">
    <property type="entry name" value="3Fe4S_ferredoxin"/>
</dbReference>
<keyword evidence="3" id="KW-0408">Iron</keyword>
<evidence type="ECO:0000256" key="3">
    <source>
        <dbReference type="ARBA" id="ARBA00023004"/>
    </source>
</evidence>
<dbReference type="InterPro" id="IPR017900">
    <property type="entry name" value="4Fe4S_Fe_S_CS"/>
</dbReference>
<evidence type="ECO:0000313" key="6">
    <source>
        <dbReference type="EMBL" id="KAG9393818.1"/>
    </source>
</evidence>
<reference evidence="6" key="1">
    <citation type="submission" date="2021-05" db="EMBL/GenBank/DDBJ databases">
        <title>A free-living protist that lacks canonical eukaryotic 1 DNA replication and segregation systems.</title>
        <authorList>
            <person name="Salas-Leiva D.E."/>
            <person name="Tromer E.C."/>
            <person name="Curtis B.A."/>
            <person name="Jerlstrom-Hultqvist J."/>
            <person name="Kolisko M."/>
            <person name="Yi Z."/>
            <person name="Salas-Leiva J.S."/>
            <person name="Gallot-Lavallee L."/>
            <person name="Kops G.J.P.L."/>
            <person name="Archibald J.M."/>
            <person name="Simpson A.G.B."/>
            <person name="Roger A.J."/>
        </authorList>
    </citation>
    <scope>NUCLEOTIDE SEQUENCE</scope>
    <source>
        <strain evidence="6">BICM</strain>
    </source>
</reference>
<accession>A0A8J6E1S0</accession>